<reference evidence="2 3" key="1">
    <citation type="submission" date="2016-10" db="EMBL/GenBank/DDBJ databases">
        <authorList>
            <person name="de Groot N.N."/>
        </authorList>
    </citation>
    <scope>NUCLEOTIDE SEQUENCE [LARGE SCALE GENOMIC DNA]</scope>
    <source>
        <strain evidence="2 3">IPL20</strain>
    </source>
</reference>
<evidence type="ECO:0000313" key="3">
    <source>
        <dbReference type="Proteomes" id="UP000199074"/>
    </source>
</evidence>
<dbReference type="Proteomes" id="UP000199074">
    <property type="component" value="Unassembled WGS sequence"/>
</dbReference>
<sequence length="126" mass="13278">MFDARISLALVSALALSAPALAQDTNKRIDDLDATRINANQILIEFEYEGSACEEVGPAEVGELVDGTLAVTFPTISTAEVCTMQVEEIDVEQAIPAENIVSRIDVTLAAPDGSTIATASTDVDHD</sequence>
<protein>
    <submittedName>
        <fullName evidence="2">Uncharacterized protein</fullName>
    </submittedName>
</protein>
<evidence type="ECO:0000313" key="2">
    <source>
        <dbReference type="EMBL" id="SFV35234.1"/>
    </source>
</evidence>
<keyword evidence="3" id="KW-1185">Reference proteome</keyword>
<evidence type="ECO:0000256" key="1">
    <source>
        <dbReference type="SAM" id="SignalP"/>
    </source>
</evidence>
<gene>
    <name evidence="2" type="ORF">SAMN05216456_2100</name>
</gene>
<dbReference type="RefSeq" id="WP_092424291.1">
    <property type="nucleotide sequence ID" value="NZ_FPCK01000002.1"/>
</dbReference>
<dbReference type="EMBL" id="FPCK01000002">
    <property type="protein sequence ID" value="SFV35234.1"/>
    <property type="molecule type" value="Genomic_DNA"/>
</dbReference>
<dbReference type="STRING" id="429728.SAMN05216456_2100"/>
<accession>A0A1I7NKN6</accession>
<feature type="chain" id="PRO_5011488328" evidence="1">
    <location>
        <begin position="23"/>
        <end position="126"/>
    </location>
</feature>
<proteinExistence type="predicted"/>
<keyword evidence="1" id="KW-0732">Signal</keyword>
<dbReference type="AlphaFoldDB" id="A0A1I7NKN6"/>
<organism evidence="2 3">
    <name type="scientific">Devosia crocina</name>
    <dbReference type="NCBI Taxonomy" id="429728"/>
    <lineage>
        <taxon>Bacteria</taxon>
        <taxon>Pseudomonadati</taxon>
        <taxon>Pseudomonadota</taxon>
        <taxon>Alphaproteobacteria</taxon>
        <taxon>Hyphomicrobiales</taxon>
        <taxon>Devosiaceae</taxon>
        <taxon>Devosia</taxon>
    </lineage>
</organism>
<name>A0A1I7NKN6_9HYPH</name>
<feature type="signal peptide" evidence="1">
    <location>
        <begin position="1"/>
        <end position="22"/>
    </location>
</feature>
<dbReference type="OrthoDB" id="7950636at2"/>